<organism evidence="2 3">
    <name type="scientific">Cytospora paraplurivora</name>
    <dbReference type="NCBI Taxonomy" id="2898453"/>
    <lineage>
        <taxon>Eukaryota</taxon>
        <taxon>Fungi</taxon>
        <taxon>Dikarya</taxon>
        <taxon>Ascomycota</taxon>
        <taxon>Pezizomycotina</taxon>
        <taxon>Sordariomycetes</taxon>
        <taxon>Sordariomycetidae</taxon>
        <taxon>Diaporthales</taxon>
        <taxon>Cytosporaceae</taxon>
        <taxon>Cytospora</taxon>
    </lineage>
</organism>
<accession>A0AAN9U597</accession>
<evidence type="ECO:0000313" key="3">
    <source>
        <dbReference type="Proteomes" id="UP001320245"/>
    </source>
</evidence>
<protein>
    <submittedName>
        <fullName evidence="2">Uncharacterized protein</fullName>
    </submittedName>
</protein>
<feature type="region of interest" description="Disordered" evidence="1">
    <location>
        <begin position="81"/>
        <end position="108"/>
    </location>
</feature>
<name>A0AAN9U597_9PEZI</name>
<proteinExistence type="predicted"/>
<evidence type="ECO:0000313" key="2">
    <source>
        <dbReference type="EMBL" id="KAK7731566.1"/>
    </source>
</evidence>
<dbReference type="Proteomes" id="UP001320245">
    <property type="component" value="Unassembled WGS sequence"/>
</dbReference>
<dbReference type="EMBL" id="JAJSPL020000055">
    <property type="protein sequence ID" value="KAK7731566.1"/>
    <property type="molecule type" value="Genomic_DNA"/>
</dbReference>
<comment type="caution">
    <text evidence="2">The sequence shown here is derived from an EMBL/GenBank/DDBJ whole genome shotgun (WGS) entry which is preliminary data.</text>
</comment>
<keyword evidence="3" id="KW-1185">Reference proteome</keyword>
<feature type="region of interest" description="Disordered" evidence="1">
    <location>
        <begin position="153"/>
        <end position="181"/>
    </location>
</feature>
<evidence type="ECO:0000256" key="1">
    <source>
        <dbReference type="SAM" id="MobiDB-lite"/>
    </source>
</evidence>
<dbReference type="AlphaFoldDB" id="A0AAN9U597"/>
<sequence length="327" mass="35408">MLVSRPRLGPYAAREIPEGHERLAKLASMYKSNSTASAPADQNDAENEPFFDKMTPGQLVAYIRRNLVRWLDALVPLSEVNKSQEREEGPVRASGPSPPLRTDAAAAAVQEESGNVALAGGSDIASSTLDSATLAASSRKATAPNPSLPISAAAAAAAATAEGSHGHDKTQEEQGGGDDMYDFPTLNDGSEAFRFCLIEWDWARRYKVLSYTDFQPAPGDGGNGLATRYARWIRTERPAGDFNPVPQWVRDEEHERARRLDLPETGYRIKRFDNGIQGLPGGGYGAWRKDSRGRWVRILAGGKCVAPKYGVFGLTGDWSSGRGDEEA</sequence>
<gene>
    <name evidence="2" type="ORF">SLS53_008730</name>
</gene>
<feature type="region of interest" description="Disordered" evidence="1">
    <location>
        <begin position="31"/>
        <end position="50"/>
    </location>
</feature>
<reference evidence="2 3" key="1">
    <citation type="journal article" date="2023" name="PLoS ONE">
        <title>Cytospora paraplurivora sp. nov. isolated from orchards with fruit tree decline syndrome in Ontario, Canada.</title>
        <authorList>
            <person name="Ilyukhin E."/>
            <person name="Nguyen H.D.T."/>
            <person name="Castle A.J."/>
            <person name="Ellouze W."/>
        </authorList>
    </citation>
    <scope>NUCLEOTIDE SEQUENCE [LARGE SCALE GENOMIC DNA]</scope>
    <source>
        <strain evidence="2 3">FDS-564</strain>
    </source>
</reference>